<dbReference type="PANTHER" id="PTHR30203">
    <property type="entry name" value="OUTER MEMBRANE CATION EFFLUX PROTEIN"/>
    <property type="match status" value="1"/>
</dbReference>
<proteinExistence type="inferred from homology"/>
<name>A0A241XHF4_PSEAI</name>
<evidence type="ECO:0000313" key="11">
    <source>
        <dbReference type="Proteomes" id="UP000194857"/>
    </source>
</evidence>
<dbReference type="GO" id="GO:0009279">
    <property type="term" value="C:cell outer membrane"/>
    <property type="evidence" value="ECO:0007669"/>
    <property type="project" value="UniProtKB-SubCell"/>
</dbReference>
<evidence type="ECO:0000313" key="9">
    <source>
        <dbReference type="EMBL" id="OTI55429.1"/>
    </source>
</evidence>
<keyword evidence="6" id="KW-0998">Cell outer membrane</keyword>
<evidence type="ECO:0000256" key="3">
    <source>
        <dbReference type="ARBA" id="ARBA00022692"/>
    </source>
</evidence>
<dbReference type="EMBL" id="NFFZ01000029">
    <property type="protein sequence ID" value="OTI55429.1"/>
    <property type="molecule type" value="Genomic_DNA"/>
</dbReference>
<evidence type="ECO:0000256" key="2">
    <source>
        <dbReference type="ARBA" id="ARBA00022452"/>
    </source>
</evidence>
<evidence type="ECO:0000256" key="4">
    <source>
        <dbReference type="ARBA" id="ARBA00023136"/>
    </source>
</evidence>
<reference evidence="9 11" key="1">
    <citation type="submission" date="2017-05" db="EMBL/GenBank/DDBJ databases">
        <authorList>
            <person name="Song R."/>
            <person name="Chenine A.L."/>
            <person name="Ruprecht R.M."/>
        </authorList>
    </citation>
    <scope>NUCLEOTIDE SEQUENCE [LARGE SCALE GENOMIC DNA]</scope>
    <source>
        <strain evidence="9 11">S567_C10_BS</strain>
    </source>
</reference>
<reference evidence="10 12" key="3">
    <citation type="submission" date="2019-01" db="EMBL/GenBank/DDBJ databases">
        <title>The Pseudomonas aeruginosa pan-genome provides new insights on its population structure, horizontal gene transfer and pathogenicity.</title>
        <authorList>
            <person name="Freschi L."/>
            <person name="Vincent A.T."/>
            <person name="Jeukens J."/>
            <person name="Emond-Rheault J.-G."/>
            <person name="Kukavica-Ibrulj I."/>
            <person name="Dupont M.-J."/>
            <person name="Charette S.J."/>
            <person name="Boyle B."/>
            <person name="Levesque R.C."/>
        </authorList>
    </citation>
    <scope>NUCLEOTIDE SEQUENCE [LARGE SCALE GENOMIC DNA]</scope>
    <source>
        <strain evidence="10 12">PA-W36</strain>
    </source>
</reference>
<keyword evidence="7 8" id="KW-0449">Lipoprotein</keyword>
<dbReference type="InterPro" id="IPR010131">
    <property type="entry name" value="MdtP/NodT-like"/>
</dbReference>
<evidence type="ECO:0000313" key="10">
    <source>
        <dbReference type="EMBL" id="RPM14341.1"/>
    </source>
</evidence>
<dbReference type="Gene3D" id="1.20.1600.10">
    <property type="entry name" value="Outer membrane efflux proteins (OEP)"/>
    <property type="match status" value="1"/>
</dbReference>
<keyword evidence="4 8" id="KW-0472">Membrane</keyword>
<feature type="chain" id="PRO_5038151480" evidence="8">
    <location>
        <begin position="24"/>
        <end position="474"/>
    </location>
</feature>
<dbReference type="Pfam" id="PF02321">
    <property type="entry name" value="OEP"/>
    <property type="match status" value="2"/>
</dbReference>
<comment type="caution">
    <text evidence="9">The sequence shown here is derived from an EMBL/GenBank/DDBJ whole genome shotgun (WGS) entry which is preliminary data.</text>
</comment>
<dbReference type="EMBL" id="NSNE01000009">
    <property type="protein sequence ID" value="RPM14341.1"/>
    <property type="molecule type" value="Genomic_DNA"/>
</dbReference>
<reference evidence="10 12" key="2">
    <citation type="submission" date="2017-08" db="EMBL/GenBank/DDBJ databases">
        <authorList>
            <person name="Feschi L."/>
            <person name="Jeukens J."/>
            <person name="Emond-Rheault J.-G."/>
            <person name="Kukavica-Ibrulj I."/>
            <person name="Boyle B."/>
            <person name="Levesque R.C."/>
        </authorList>
    </citation>
    <scope>NUCLEOTIDE SEQUENCE [LARGE SCALE GENOMIC DNA]</scope>
    <source>
        <strain evidence="10 12">PA-W36</strain>
    </source>
</reference>
<keyword evidence="8" id="KW-0732">Signal</keyword>
<evidence type="ECO:0000256" key="5">
    <source>
        <dbReference type="ARBA" id="ARBA00023139"/>
    </source>
</evidence>
<sequence>MSMKNLSLISACLLLGACGSTPAPLDSGLAAPSQWRYLAAGRSDASDIRQWWKAFGAPELDSLLQRALLNSQDLGAAVARVRQAQASAVIAGAPLLPELNATLGASRQKLLRDSGYSGTDATSDNDAVDSFSAGLSASYEVDFWGGRRAAYRSALESLKASEYDRATVELTLLSGVANSYLQVLALREQQRIARLNLDNAEHVLRLVETRHAAGSATALEVAQQSSLVASQRKQLPLLEQQAHEALITLATLIGEPVQALQVAERPFDSLRWPETGAGLPSELLSRRPDIANAEAQLAAAQADVQVARAALFPKLTLSASLSSGANRAADTFRNPYYNLGANLLAPIFNHGRLRAERDRSLARQEELLETYRKAILTAFADTERSLNSIDGLDRQLHWQQQELEQAQRAFDLSDSRYQAGAETLLTVLETQRTLYAAQDAAVQLRLARLQASVGLYKALGGGWQSDRQGLARKD</sequence>
<keyword evidence="3 8" id="KW-0812">Transmembrane</keyword>
<dbReference type="SUPFAM" id="SSF56954">
    <property type="entry name" value="Outer membrane efflux proteins (OEP)"/>
    <property type="match status" value="1"/>
</dbReference>
<evidence type="ECO:0000256" key="6">
    <source>
        <dbReference type="ARBA" id="ARBA00023237"/>
    </source>
</evidence>
<dbReference type="InterPro" id="IPR003423">
    <property type="entry name" value="OMP_efflux"/>
</dbReference>
<feature type="signal peptide" evidence="8">
    <location>
        <begin position="1"/>
        <end position="23"/>
    </location>
</feature>
<keyword evidence="2 8" id="KW-1134">Transmembrane beta strand</keyword>
<dbReference type="Proteomes" id="UP000284767">
    <property type="component" value="Unassembled WGS sequence"/>
</dbReference>
<dbReference type="NCBIfam" id="TIGR01845">
    <property type="entry name" value="outer_NodT"/>
    <property type="match status" value="1"/>
</dbReference>
<organism evidence="9 11">
    <name type="scientific">Pseudomonas aeruginosa</name>
    <dbReference type="NCBI Taxonomy" id="287"/>
    <lineage>
        <taxon>Bacteria</taxon>
        <taxon>Pseudomonadati</taxon>
        <taxon>Pseudomonadota</taxon>
        <taxon>Gammaproteobacteria</taxon>
        <taxon>Pseudomonadales</taxon>
        <taxon>Pseudomonadaceae</taxon>
        <taxon>Pseudomonas</taxon>
    </lineage>
</organism>
<evidence type="ECO:0000256" key="7">
    <source>
        <dbReference type="ARBA" id="ARBA00023288"/>
    </source>
</evidence>
<dbReference type="AlphaFoldDB" id="A0A241XHF4"/>
<comment type="similarity">
    <text evidence="1 8">Belongs to the outer membrane factor (OMF) (TC 1.B.17) family.</text>
</comment>
<gene>
    <name evidence="9" type="ORF">CAZ10_33850</name>
    <name evidence="10" type="ORF">IPC1295_17145</name>
</gene>
<keyword evidence="5 8" id="KW-0564">Palmitate</keyword>
<evidence type="ECO:0000313" key="12">
    <source>
        <dbReference type="Proteomes" id="UP000284767"/>
    </source>
</evidence>
<evidence type="ECO:0000256" key="8">
    <source>
        <dbReference type="RuleBase" id="RU362097"/>
    </source>
</evidence>
<dbReference type="PROSITE" id="PS51257">
    <property type="entry name" value="PROKAR_LIPOPROTEIN"/>
    <property type="match status" value="1"/>
</dbReference>
<evidence type="ECO:0000256" key="1">
    <source>
        <dbReference type="ARBA" id="ARBA00007613"/>
    </source>
</evidence>
<dbReference type="PANTHER" id="PTHR30203:SF33">
    <property type="entry name" value="BLR4455 PROTEIN"/>
    <property type="match status" value="1"/>
</dbReference>
<comment type="subcellular location">
    <subcellularLocation>
        <location evidence="8">Cell outer membrane</location>
        <topology evidence="8">Lipid-anchor</topology>
    </subcellularLocation>
</comment>
<accession>A0A241XHF4</accession>
<dbReference type="GO" id="GO:0015562">
    <property type="term" value="F:efflux transmembrane transporter activity"/>
    <property type="evidence" value="ECO:0007669"/>
    <property type="project" value="InterPro"/>
</dbReference>
<dbReference type="Proteomes" id="UP000194857">
    <property type="component" value="Unassembled WGS sequence"/>
</dbReference>
<dbReference type="Gene3D" id="2.20.200.10">
    <property type="entry name" value="Outer membrane efflux proteins (OEP)"/>
    <property type="match status" value="1"/>
</dbReference>
<protein>
    <submittedName>
        <fullName evidence="9">RND transporter</fullName>
    </submittedName>
</protein>
<dbReference type="RefSeq" id="WP_003120134.1">
    <property type="nucleotide sequence ID" value="NZ_BSAQ01000023.1"/>
</dbReference>